<keyword evidence="2" id="KW-1133">Transmembrane helix</keyword>
<keyword evidence="5" id="KW-1185">Reference proteome</keyword>
<feature type="compositionally biased region" description="Pro residues" evidence="1">
    <location>
        <begin position="9"/>
        <end position="38"/>
    </location>
</feature>
<dbReference type="GO" id="GO:0008237">
    <property type="term" value="F:metallopeptidase activity"/>
    <property type="evidence" value="ECO:0007669"/>
    <property type="project" value="UniProtKB-KW"/>
</dbReference>
<accession>A0ABP4NWF6</accession>
<keyword evidence="2" id="KW-0812">Transmembrane</keyword>
<comment type="caution">
    <text evidence="4">The sequence shown here is derived from an EMBL/GenBank/DDBJ whole genome shotgun (WGS) entry which is preliminary data.</text>
</comment>
<dbReference type="Pfam" id="PF02517">
    <property type="entry name" value="Rce1-like"/>
    <property type="match status" value="1"/>
</dbReference>
<organism evidence="4 5">
    <name type="scientific">Kribbella sancticallisti</name>
    <dbReference type="NCBI Taxonomy" id="460087"/>
    <lineage>
        <taxon>Bacteria</taxon>
        <taxon>Bacillati</taxon>
        <taxon>Actinomycetota</taxon>
        <taxon>Actinomycetes</taxon>
        <taxon>Propionibacteriales</taxon>
        <taxon>Kribbellaceae</taxon>
        <taxon>Kribbella</taxon>
    </lineage>
</organism>
<name>A0ABP4NWF6_9ACTN</name>
<evidence type="ECO:0000313" key="5">
    <source>
        <dbReference type="Proteomes" id="UP001500393"/>
    </source>
</evidence>
<feature type="transmembrane region" description="Helical" evidence="2">
    <location>
        <begin position="263"/>
        <end position="281"/>
    </location>
</feature>
<feature type="domain" description="CAAX prenyl protease 2/Lysostaphin resistance protein A-like" evidence="3">
    <location>
        <begin position="216"/>
        <end position="322"/>
    </location>
</feature>
<evidence type="ECO:0000256" key="1">
    <source>
        <dbReference type="SAM" id="MobiDB-lite"/>
    </source>
</evidence>
<feature type="transmembrane region" description="Helical" evidence="2">
    <location>
        <begin position="128"/>
        <end position="148"/>
    </location>
</feature>
<feature type="region of interest" description="Disordered" evidence="1">
    <location>
        <begin position="1"/>
        <end position="38"/>
    </location>
</feature>
<keyword evidence="4" id="KW-0378">Hydrolase</keyword>
<gene>
    <name evidence="4" type="ORF">GCM10009789_23440</name>
</gene>
<feature type="transmembrane region" description="Helical" evidence="2">
    <location>
        <begin position="342"/>
        <end position="365"/>
    </location>
</feature>
<keyword evidence="2" id="KW-0472">Membrane</keyword>
<dbReference type="InterPro" id="IPR003675">
    <property type="entry name" value="Rce1/LyrA-like_dom"/>
</dbReference>
<keyword evidence="4" id="KW-0645">Protease</keyword>
<reference evidence="5" key="1">
    <citation type="journal article" date="2019" name="Int. J. Syst. Evol. Microbiol.">
        <title>The Global Catalogue of Microorganisms (GCM) 10K type strain sequencing project: providing services to taxonomists for standard genome sequencing and annotation.</title>
        <authorList>
            <consortium name="The Broad Institute Genomics Platform"/>
            <consortium name="The Broad Institute Genome Sequencing Center for Infectious Disease"/>
            <person name="Wu L."/>
            <person name="Ma J."/>
        </authorList>
    </citation>
    <scope>NUCLEOTIDE SEQUENCE [LARGE SCALE GENOMIC DNA]</scope>
    <source>
        <strain evidence="5">JCM 14969</strain>
    </source>
</reference>
<keyword evidence="4" id="KW-0482">Metalloprotease</keyword>
<protein>
    <submittedName>
        <fullName evidence="4">CPBP family intramembrane metalloprotease</fullName>
    </submittedName>
</protein>
<sequence length="374" mass="40984">MPYGQQPYGQPPYGQPPYGQPPYGQPPYGQPPYGQPPYGQPPFGAYVPYGVREPQVVPAPPSTPYHRLARTAKHTWWRPIVSGLFLIAGAILATVCVVFAWELIHAFVTGEFSEPEGNDFFDSDLENLSLTLVMLAALTPVVLLSARFVQRRPALSLASVLNKIRWRWLLLSCLPAAGYLLLNYALNIAVEAIFPADDTILADEGSWVGFASFIGPALLILLLVPFQSAAEEFIFRGWVIQAIGAYGPDNTRGSRFVQLLKQVLRTPWPALLVSAVLFFLAHGYTGWARLDIFLFAMTIGWLTIRTGGLESAISLHALNNIIAFMLPAATGQLSGWDDQGGAPWTLVAIDAPCLALYAVVVLWLAKRKKVAHLS</sequence>
<dbReference type="EMBL" id="BAAAOS010000018">
    <property type="protein sequence ID" value="GAA1569316.1"/>
    <property type="molecule type" value="Genomic_DNA"/>
</dbReference>
<dbReference type="Proteomes" id="UP001500393">
    <property type="component" value="Unassembled WGS sequence"/>
</dbReference>
<feature type="transmembrane region" description="Helical" evidence="2">
    <location>
        <begin position="80"/>
        <end position="108"/>
    </location>
</feature>
<evidence type="ECO:0000259" key="3">
    <source>
        <dbReference type="Pfam" id="PF02517"/>
    </source>
</evidence>
<feature type="transmembrane region" description="Helical" evidence="2">
    <location>
        <begin position="206"/>
        <end position="226"/>
    </location>
</feature>
<evidence type="ECO:0000256" key="2">
    <source>
        <dbReference type="SAM" id="Phobius"/>
    </source>
</evidence>
<evidence type="ECO:0000313" key="4">
    <source>
        <dbReference type="EMBL" id="GAA1569316.1"/>
    </source>
</evidence>
<feature type="transmembrane region" description="Helical" evidence="2">
    <location>
        <begin position="168"/>
        <end position="186"/>
    </location>
</feature>
<proteinExistence type="predicted"/>